<dbReference type="EMBL" id="CM043017">
    <property type="protein sequence ID" value="KAI4464605.1"/>
    <property type="molecule type" value="Genomic_DNA"/>
</dbReference>
<evidence type="ECO:0000313" key="1">
    <source>
        <dbReference type="EMBL" id="KAI4464605.1"/>
    </source>
</evidence>
<proteinExistence type="predicted"/>
<comment type="caution">
    <text evidence="1">The sequence shown here is derived from an EMBL/GenBank/DDBJ whole genome shotgun (WGS) entry which is preliminary data.</text>
</comment>
<gene>
    <name evidence="1" type="ORF">MML48_3g00017874</name>
</gene>
<evidence type="ECO:0000313" key="2">
    <source>
        <dbReference type="Proteomes" id="UP001056778"/>
    </source>
</evidence>
<sequence length="361" mass="41229">MDLMYSKDPNVFNNPEIIRIGNCQFRRFRTEVTRKQETQLGPYTENDEAMINCAELDDNVEIKVTKSGQFLTTMHVAPYFYKGIIGSRGSKKQEIETDTGTHIKIPRTGETGDIIITGASERDIYSARTRINLIVLHMRDNHPVTHFISIPVLSEEIKTNVSEFKSKLLDGPPMRGVEDSIFLSGEKLHLTITTFVLLDDFEVENAVRILQDCKSDIIDPLFKNVGPLRIVMQGIEIMNDDPTAAHVLYGKVKLNVPKYNTSFQKMSDQIVDYFARRGLIRQQYDNVKLHVTLMNSRYRKKDSEASANTKKSKESFDASFILDKYKNYYFGEAEFSSVHLSVRFTTGDEQYYESAAAVSII</sequence>
<organism evidence="1 2">
    <name type="scientific">Holotrichia oblita</name>
    <name type="common">Chafer beetle</name>
    <dbReference type="NCBI Taxonomy" id="644536"/>
    <lineage>
        <taxon>Eukaryota</taxon>
        <taxon>Metazoa</taxon>
        <taxon>Ecdysozoa</taxon>
        <taxon>Arthropoda</taxon>
        <taxon>Hexapoda</taxon>
        <taxon>Insecta</taxon>
        <taxon>Pterygota</taxon>
        <taxon>Neoptera</taxon>
        <taxon>Endopterygota</taxon>
        <taxon>Coleoptera</taxon>
        <taxon>Polyphaga</taxon>
        <taxon>Scarabaeiformia</taxon>
        <taxon>Scarabaeidae</taxon>
        <taxon>Melolonthinae</taxon>
        <taxon>Holotrichia</taxon>
    </lineage>
</organism>
<reference evidence="1" key="1">
    <citation type="submission" date="2022-04" db="EMBL/GenBank/DDBJ databases">
        <title>Chromosome-scale genome assembly of Holotrichia oblita Faldermann.</title>
        <authorList>
            <person name="Rongchong L."/>
        </authorList>
    </citation>
    <scope>NUCLEOTIDE SEQUENCE</scope>
    <source>
        <strain evidence="1">81SQS9</strain>
    </source>
</reference>
<protein>
    <submittedName>
        <fullName evidence="1">Activating signal cointegrator 1 complex subunit 1</fullName>
    </submittedName>
</protein>
<name>A0ACB9TD56_HOLOL</name>
<dbReference type="Proteomes" id="UP001056778">
    <property type="component" value="Chromosome 3"/>
</dbReference>
<keyword evidence="2" id="KW-1185">Reference proteome</keyword>
<accession>A0ACB9TD56</accession>